<evidence type="ECO:0000313" key="1">
    <source>
        <dbReference type="Proteomes" id="UP001652628"/>
    </source>
</evidence>
<dbReference type="RefSeq" id="XP_016943224.4">
    <property type="nucleotide sequence ID" value="XM_017087735.4"/>
</dbReference>
<dbReference type="AlphaFoldDB" id="A0AB39ZUC8"/>
<protein>
    <submittedName>
        <fullName evidence="2">Uncharacterized protein boly</fullName>
    </submittedName>
</protein>
<dbReference type="GeneID" id="108019770"/>
<keyword evidence="1" id="KW-1185">Reference proteome</keyword>
<dbReference type="Proteomes" id="UP001652628">
    <property type="component" value="Chromosome 2R"/>
</dbReference>
<proteinExistence type="predicted"/>
<dbReference type="InterPro" id="IPR006611">
    <property type="entry name" value="DUF1431_DROsp"/>
</dbReference>
<organism evidence="1 2">
    <name type="scientific">Drosophila suzukii</name>
    <name type="common">Spotted-wing drosophila fruit fly</name>
    <dbReference type="NCBI Taxonomy" id="28584"/>
    <lineage>
        <taxon>Eukaryota</taxon>
        <taxon>Metazoa</taxon>
        <taxon>Ecdysozoa</taxon>
        <taxon>Arthropoda</taxon>
        <taxon>Hexapoda</taxon>
        <taxon>Insecta</taxon>
        <taxon>Pterygota</taxon>
        <taxon>Neoptera</taxon>
        <taxon>Endopterygota</taxon>
        <taxon>Diptera</taxon>
        <taxon>Brachycera</taxon>
        <taxon>Muscomorpha</taxon>
        <taxon>Ephydroidea</taxon>
        <taxon>Drosophilidae</taxon>
        <taxon>Drosophila</taxon>
        <taxon>Sophophora</taxon>
    </lineage>
</organism>
<dbReference type="Pfam" id="PF07248">
    <property type="entry name" value="DUF1431"/>
    <property type="match status" value="1"/>
</dbReference>
<dbReference type="SMART" id="SM00689">
    <property type="entry name" value="DM6"/>
    <property type="match status" value="1"/>
</dbReference>
<sequence>MLAKKTLFRAPAALRSGIALRANQVRGMETLYDPYEDGVPQMPGQRKDLKKNKPVDKTKVPLKDICWIAMRRSEYKCRSDPEFNVPAFIDSRKRCHGDPCANSYPPTDLTLYKPSDKLSKKYQRTWCECELEERKRKAVCRCRPPNFLRRPRRTPPLQESKVCPDGNESLGLGLCRPPPVASSCPRFKLPFCKQASSVGCRPGRPHAGCARRRTKYPSFSECKTDPLPDVPPTQCFCINQPPMCVVWNYYRMKKS</sequence>
<accession>A0AB39ZUC8</accession>
<dbReference type="PANTHER" id="PTHR20977:SF0">
    <property type="entry name" value="AT13385P-RELATED"/>
    <property type="match status" value="1"/>
</dbReference>
<evidence type="ECO:0000313" key="2">
    <source>
        <dbReference type="RefSeq" id="XP_016943224.4"/>
    </source>
</evidence>
<reference evidence="2" key="1">
    <citation type="submission" date="2025-08" db="UniProtKB">
        <authorList>
            <consortium name="RefSeq"/>
        </authorList>
    </citation>
    <scope>IDENTIFICATION</scope>
</reference>
<name>A0AB39ZUC8_DROSZ</name>
<dbReference type="PANTHER" id="PTHR20977">
    <property type="entry name" value="AT13385P-RELATED"/>
    <property type="match status" value="1"/>
</dbReference>
<gene>
    <name evidence="2" type="primary">boly</name>
</gene>